<accession>A0A0N4ZEN7</accession>
<protein>
    <submittedName>
        <fullName evidence="2">Sortilin_C domain-containing protein</fullName>
    </submittedName>
</protein>
<keyword evidence="1" id="KW-1185">Reference proteome</keyword>
<reference evidence="2" key="1">
    <citation type="submission" date="2017-02" db="UniProtKB">
        <authorList>
            <consortium name="WormBaseParasite"/>
        </authorList>
    </citation>
    <scope>IDENTIFICATION</scope>
</reference>
<dbReference type="WBParaSite" id="PTRK_0000617600.1">
    <property type="protein sequence ID" value="PTRK_0000617600.1"/>
    <property type="gene ID" value="PTRK_0000617600"/>
</dbReference>
<name>A0A0N4ZEN7_PARTI</name>
<evidence type="ECO:0000313" key="2">
    <source>
        <dbReference type="WBParaSite" id="PTRK_0000617600.1"/>
    </source>
</evidence>
<sequence length="132" mass="15348">MGAKNCFGHFYIYGRFDIQFLCQDGYFEPDEVTVQLCESNVGYNDYFKWSYHTPKTSLLRFYNYSTANFFKSYYTRVLVKHRCPKDGGKPLPTPRCSIVRPSDDCLSCSNPSQPLCHLEANFSIPNKYDDCD</sequence>
<organism evidence="1 2">
    <name type="scientific">Parastrongyloides trichosuri</name>
    <name type="common">Possum-specific nematode worm</name>
    <dbReference type="NCBI Taxonomy" id="131310"/>
    <lineage>
        <taxon>Eukaryota</taxon>
        <taxon>Metazoa</taxon>
        <taxon>Ecdysozoa</taxon>
        <taxon>Nematoda</taxon>
        <taxon>Chromadorea</taxon>
        <taxon>Rhabditida</taxon>
        <taxon>Tylenchina</taxon>
        <taxon>Panagrolaimomorpha</taxon>
        <taxon>Strongyloidoidea</taxon>
        <taxon>Strongyloididae</taxon>
        <taxon>Parastrongyloides</taxon>
    </lineage>
</organism>
<evidence type="ECO:0000313" key="1">
    <source>
        <dbReference type="Proteomes" id="UP000038045"/>
    </source>
</evidence>
<proteinExistence type="predicted"/>
<dbReference type="Proteomes" id="UP000038045">
    <property type="component" value="Unplaced"/>
</dbReference>
<dbReference type="AlphaFoldDB" id="A0A0N4ZEN7"/>